<dbReference type="Proteomes" id="UP000593836">
    <property type="component" value="Chromosome"/>
</dbReference>
<dbReference type="EMBL" id="CP054493">
    <property type="protein sequence ID" value="QOY55416.1"/>
    <property type="molecule type" value="Genomic_DNA"/>
</dbReference>
<sequence length="45" mass="5295">MALKNKKVKSKKYTSIYTYQTAYRGIDYFARITKGKNIGWVNMTN</sequence>
<organism evidence="1 2">
    <name type="scientific">Candidatus Sulfurimonas marisnigri</name>
    <dbReference type="NCBI Taxonomy" id="2740405"/>
    <lineage>
        <taxon>Bacteria</taxon>
        <taxon>Pseudomonadati</taxon>
        <taxon>Campylobacterota</taxon>
        <taxon>Epsilonproteobacteria</taxon>
        <taxon>Campylobacterales</taxon>
        <taxon>Sulfurimonadaceae</taxon>
        <taxon>Sulfurimonas</taxon>
    </lineage>
</organism>
<protein>
    <submittedName>
        <fullName evidence="1">Uncharacterized protein</fullName>
    </submittedName>
</protein>
<dbReference type="RefSeq" id="WP_194367456.1">
    <property type="nucleotide sequence ID" value="NZ_CP054493.1"/>
</dbReference>
<name>A0A7S7M1I1_9BACT</name>
<evidence type="ECO:0000313" key="1">
    <source>
        <dbReference type="EMBL" id="QOY55416.1"/>
    </source>
</evidence>
<reference evidence="1 2" key="1">
    <citation type="submission" date="2020-05" db="EMBL/GenBank/DDBJ databases">
        <title>Sulfurimonas marisnigri, sp. nov., and Sulfurimonas baltica, sp. nov., manganese oxide reducing chemolithoautotrophs of the class Epsilonproteobacteria isolated from the pelagic redoxclines of the Black and Baltic Seas and emended description of the genus Sulfurimonas.</title>
        <authorList>
            <person name="Henkel J.V."/>
            <person name="Laudan C."/>
            <person name="Werner J."/>
            <person name="Neu T."/>
            <person name="Plewe S."/>
            <person name="Sproer C."/>
            <person name="Bunk B."/>
            <person name="Schulz-Vogt H.N."/>
        </authorList>
    </citation>
    <scope>NUCLEOTIDE SEQUENCE [LARGE SCALE GENOMIC DNA]</scope>
    <source>
        <strain evidence="1 2">SoZ1</strain>
    </source>
</reference>
<gene>
    <name evidence="1" type="ORF">HUE87_04040</name>
</gene>
<accession>A0A7S7M1I1</accession>
<keyword evidence="2" id="KW-1185">Reference proteome</keyword>
<proteinExistence type="predicted"/>
<evidence type="ECO:0000313" key="2">
    <source>
        <dbReference type="Proteomes" id="UP000593836"/>
    </source>
</evidence>
<dbReference type="AlphaFoldDB" id="A0A7S7M1I1"/>
<dbReference type="KEGG" id="smas:HUE87_04040"/>